<dbReference type="Gene3D" id="3.30.342.10">
    <property type="entry name" value="DNA Polymerase, chain B, domain 1"/>
    <property type="match status" value="1"/>
</dbReference>
<dbReference type="InterPro" id="IPR006172">
    <property type="entry name" value="DNA-dir_DNA_pol_B"/>
</dbReference>
<keyword evidence="7" id="KW-0235">DNA replication</keyword>
<dbReference type="SUPFAM" id="SSF53098">
    <property type="entry name" value="Ribonuclease H-like"/>
    <property type="match status" value="1"/>
</dbReference>
<dbReference type="Proteomes" id="UP000004947">
    <property type="component" value="Unassembled WGS sequence"/>
</dbReference>
<dbReference type="Gene3D" id="3.90.1600.10">
    <property type="entry name" value="Palm domain of DNA polymerase"/>
    <property type="match status" value="2"/>
</dbReference>
<dbReference type="Pfam" id="PF00136">
    <property type="entry name" value="DNA_pol_B"/>
    <property type="match status" value="1"/>
</dbReference>
<dbReference type="PROSITE" id="PS00116">
    <property type="entry name" value="DNA_POLYMERASE_B"/>
    <property type="match status" value="1"/>
</dbReference>
<dbReference type="PANTHER" id="PTHR10322:SF23">
    <property type="entry name" value="DNA POLYMERASE DELTA CATALYTIC SUBUNIT"/>
    <property type="match status" value="1"/>
</dbReference>
<dbReference type="GO" id="GO:0003677">
    <property type="term" value="F:DNA binding"/>
    <property type="evidence" value="ECO:0007669"/>
    <property type="project" value="UniProtKB-KW"/>
</dbReference>
<dbReference type="GO" id="GO:0008296">
    <property type="term" value="F:3'-5'-DNA exonuclease activity"/>
    <property type="evidence" value="ECO:0007669"/>
    <property type="project" value="TreeGrafter"/>
</dbReference>
<dbReference type="STRING" id="313628.LNTAR_00765"/>
<sequence>MSSPAYIIHSFSRFHKGRCMIYLIGKLQNGESFGLIDSRFSPFFHIRSSDLEKVRPLISGTQFHLKESSRRCMDDEASWRIASPDKRRLDELAHKLKKQKIRTYEADIKVDLQYLMEQGVRSSCQISGTWTKGHGVDRIYTNPQLNPSDAKLTLSTVILDLIFNDKILTAYSLSHLDQSDEKRHDASEDEYTLLINFKASLLQIDPDVICAWEVQEKVFLPLQERFKFHGISFDLGRSRKGQWFLDRQYRGRELSVIQGRQLLDIKELMNHTWERYEEPTPECIIPEVLNEDFPSPQAYHSAQRAHLLAQLVKTKNLVDLSLRRSLLTGLSLERCWGSIASFEYLYIMELHKKNYLAPTLGVDRSLRDSHPGGLVMKPHAGIHKNIFVFDFKSLYPSIIRSFNIDPLAYAQAQKILKNEGPSDCLIRLPNGVSFQRQHSILPQTLERFFASRQAAKDDGDELASFVCKILMNSFFGVLGTSGCRFAQGPVVSSVSQTSHYLLRWVRSLLEDMNHKVLYGDTDSLFVDLGISQELSFDEAQKIGSDLHHQINQKLAQHLKNDFGIESCLDLEFEKFYPTFFQPSMRGDDSKGRAKSYAALKSTPKGNELEIVGLEAVRRDWTELARQLQSDLLEKIFNQESADSIETFIQELINDLNQGSLDHLLTYRKRLTKPLESYTRTTPPHVKAARLLKTSPRIVFYLMTQEGPQPQSQITSTIDYQHYIDKQISPIVKTLSQHYDFSWKAAVLNQQDLF</sequence>
<dbReference type="InterPro" id="IPR006134">
    <property type="entry name" value="DNA-dir_DNA_pol_B_multi_dom"/>
</dbReference>
<dbReference type="InterPro" id="IPR050240">
    <property type="entry name" value="DNA_pol_type-B"/>
</dbReference>
<dbReference type="Gene3D" id="3.30.420.10">
    <property type="entry name" value="Ribonuclease H-like superfamily/Ribonuclease H"/>
    <property type="match status" value="1"/>
</dbReference>
<evidence type="ECO:0000256" key="7">
    <source>
        <dbReference type="RuleBase" id="RU000442"/>
    </source>
</evidence>
<reference evidence="9 10" key="1">
    <citation type="journal article" date="2010" name="J. Bacteriol.">
        <title>Genome sequence of Lentisphaera araneosa HTCC2155T, the type species of the order Lentisphaerales in the phylum Lentisphaerae.</title>
        <authorList>
            <person name="Thrash J.C."/>
            <person name="Cho J.C."/>
            <person name="Vergin K.L."/>
            <person name="Morris R.M."/>
            <person name="Giovannoni S.J."/>
        </authorList>
    </citation>
    <scope>NUCLEOTIDE SEQUENCE [LARGE SCALE GENOMIC DNA]</scope>
    <source>
        <strain evidence="9 10">HTCC2155</strain>
    </source>
</reference>
<dbReference type="Gene3D" id="1.10.132.60">
    <property type="entry name" value="DNA polymerase family B, C-terminal domain"/>
    <property type="match status" value="1"/>
</dbReference>
<name>A6DKJ0_9BACT</name>
<evidence type="ECO:0000259" key="8">
    <source>
        <dbReference type="Pfam" id="PF00136"/>
    </source>
</evidence>
<evidence type="ECO:0000256" key="2">
    <source>
        <dbReference type="ARBA" id="ARBA00022679"/>
    </source>
</evidence>
<comment type="similarity">
    <text evidence="1 7">Belongs to the DNA polymerase type-B family.</text>
</comment>
<dbReference type="GO" id="GO:0003887">
    <property type="term" value="F:DNA-directed DNA polymerase activity"/>
    <property type="evidence" value="ECO:0007669"/>
    <property type="project" value="UniProtKB-KW"/>
</dbReference>
<dbReference type="EC" id="2.7.7.7" evidence="7"/>
<dbReference type="EMBL" id="ABCK01000007">
    <property type="protein sequence ID" value="EDM27888.1"/>
    <property type="molecule type" value="Genomic_DNA"/>
</dbReference>
<feature type="domain" description="DNA-directed DNA polymerase family B multifunctional" evidence="8">
    <location>
        <begin position="344"/>
        <end position="692"/>
    </location>
</feature>
<dbReference type="PANTHER" id="PTHR10322">
    <property type="entry name" value="DNA POLYMERASE CATALYTIC SUBUNIT"/>
    <property type="match status" value="1"/>
</dbReference>
<dbReference type="CDD" id="cd05537">
    <property type="entry name" value="POLBc_Pol_II"/>
    <property type="match status" value="1"/>
</dbReference>
<evidence type="ECO:0000256" key="3">
    <source>
        <dbReference type="ARBA" id="ARBA00022695"/>
    </source>
</evidence>
<dbReference type="PRINTS" id="PR00106">
    <property type="entry name" value="DNAPOLB"/>
</dbReference>
<gene>
    <name evidence="9" type="ORF">LNTAR_00765</name>
</gene>
<keyword evidence="4 7" id="KW-0239">DNA-directed DNA polymerase</keyword>
<keyword evidence="5 7" id="KW-0238">DNA-binding</keyword>
<dbReference type="SUPFAM" id="SSF56672">
    <property type="entry name" value="DNA/RNA polymerases"/>
    <property type="match status" value="1"/>
</dbReference>
<keyword evidence="10" id="KW-1185">Reference proteome</keyword>
<proteinExistence type="inferred from homology"/>
<dbReference type="InterPro" id="IPR043502">
    <property type="entry name" value="DNA/RNA_pol_sf"/>
</dbReference>
<dbReference type="InterPro" id="IPR017964">
    <property type="entry name" value="DNA-dir_DNA_pol_B_CS"/>
</dbReference>
<dbReference type="AlphaFoldDB" id="A6DKJ0"/>
<dbReference type="InterPro" id="IPR023211">
    <property type="entry name" value="DNA_pol_palm_dom_sf"/>
</dbReference>
<dbReference type="SMART" id="SM00486">
    <property type="entry name" value="POLBc"/>
    <property type="match status" value="1"/>
</dbReference>
<dbReference type="GO" id="GO:0009432">
    <property type="term" value="P:SOS response"/>
    <property type="evidence" value="ECO:0007669"/>
    <property type="project" value="TreeGrafter"/>
</dbReference>
<evidence type="ECO:0000256" key="4">
    <source>
        <dbReference type="ARBA" id="ARBA00022932"/>
    </source>
</evidence>
<comment type="catalytic activity">
    <reaction evidence="6 7">
        <text>DNA(n) + a 2'-deoxyribonucleoside 5'-triphosphate = DNA(n+1) + diphosphate</text>
        <dbReference type="Rhea" id="RHEA:22508"/>
        <dbReference type="Rhea" id="RHEA-COMP:17339"/>
        <dbReference type="Rhea" id="RHEA-COMP:17340"/>
        <dbReference type="ChEBI" id="CHEBI:33019"/>
        <dbReference type="ChEBI" id="CHEBI:61560"/>
        <dbReference type="ChEBI" id="CHEBI:173112"/>
        <dbReference type="EC" id="2.7.7.7"/>
    </reaction>
</comment>
<evidence type="ECO:0000256" key="5">
    <source>
        <dbReference type="ARBA" id="ARBA00023125"/>
    </source>
</evidence>
<evidence type="ECO:0000256" key="6">
    <source>
        <dbReference type="ARBA" id="ARBA00049244"/>
    </source>
</evidence>
<dbReference type="GO" id="GO:0000166">
    <property type="term" value="F:nucleotide binding"/>
    <property type="evidence" value="ECO:0007669"/>
    <property type="project" value="InterPro"/>
</dbReference>
<dbReference type="OrthoDB" id="52005at2"/>
<dbReference type="InterPro" id="IPR042087">
    <property type="entry name" value="DNA_pol_B_thumb"/>
</dbReference>
<evidence type="ECO:0000313" key="10">
    <source>
        <dbReference type="Proteomes" id="UP000004947"/>
    </source>
</evidence>
<evidence type="ECO:0000256" key="1">
    <source>
        <dbReference type="ARBA" id="ARBA00005755"/>
    </source>
</evidence>
<evidence type="ECO:0000313" key="9">
    <source>
        <dbReference type="EMBL" id="EDM27888.1"/>
    </source>
</evidence>
<dbReference type="GO" id="GO:0045004">
    <property type="term" value="P:DNA replication proofreading"/>
    <property type="evidence" value="ECO:0007669"/>
    <property type="project" value="TreeGrafter"/>
</dbReference>
<keyword evidence="3 7" id="KW-0548">Nucleotidyltransferase</keyword>
<dbReference type="RefSeq" id="WP_007278402.1">
    <property type="nucleotide sequence ID" value="NZ_ABCK01000007.1"/>
</dbReference>
<comment type="caution">
    <text evidence="9">The sequence shown here is derived from an EMBL/GenBank/DDBJ whole genome shotgun (WGS) entry which is preliminary data.</text>
</comment>
<dbReference type="InterPro" id="IPR012337">
    <property type="entry name" value="RNaseH-like_sf"/>
</dbReference>
<accession>A6DKJ0</accession>
<keyword evidence="2 7" id="KW-0808">Transferase</keyword>
<protein>
    <recommendedName>
        <fullName evidence="7">DNA polymerase</fullName>
        <ecNumber evidence="7">2.7.7.7</ecNumber>
    </recommendedName>
</protein>
<dbReference type="eggNOG" id="COG0417">
    <property type="taxonomic scope" value="Bacteria"/>
</dbReference>
<dbReference type="InterPro" id="IPR036397">
    <property type="entry name" value="RNaseH_sf"/>
</dbReference>
<organism evidence="9 10">
    <name type="scientific">Lentisphaera araneosa HTCC2155</name>
    <dbReference type="NCBI Taxonomy" id="313628"/>
    <lineage>
        <taxon>Bacteria</taxon>
        <taxon>Pseudomonadati</taxon>
        <taxon>Lentisphaerota</taxon>
        <taxon>Lentisphaeria</taxon>
        <taxon>Lentisphaerales</taxon>
        <taxon>Lentisphaeraceae</taxon>
        <taxon>Lentisphaera</taxon>
    </lineage>
</organism>